<sequence length="541" mass="58175">MPLAVSLGHVAEPVIISAPVVAVTVYPDRARITRRGRVDLSTGEHRVVFDDLPLQLVTDSVRVAGTGPATVLGVDVARRYRPRTTDEAAERLEEQLRGARAELAAVVDDEAVAGERLEFLTRLGRSATGAFARALAAGDREPAAAVELGGALADQQTQVRQERRELAERKTRLEEQIAAYVRGLEARRRQRDPDRQSASVALEVTADATVTLELSYLVDGAGWHSAYDVRLTDNTLKVTWFGVITQRTGEDWPECDLRLSTARPSGEVIVPELQPWYLDRVRPLPPPMPLAMARSMAPGGPPMPAPAAAPMQAYAAAVDAEMAAPITGLSAAVEQGVTAATYQPARPVAVPADGGAHRATVAVVDLDAVLDYLTAPVRGAEAHLRAVVTNTSAHTLLPGLAAVFHGGDFIGSTALSTWAPGEEVELALGVDDRLRVERELVRRTSSKAVLGSSRRLETEHRITIRNHTPRAARVTVLDQIPVSKDPDITVKEARVEPAPSERGDLGVLTWVLDLEPGAAREILLGIRVELGRGVEVVGWRE</sequence>
<dbReference type="PANTHER" id="PTHR31005:SF8">
    <property type="entry name" value="DUF4139 DOMAIN-CONTAINING PROTEIN"/>
    <property type="match status" value="1"/>
</dbReference>
<dbReference type="Pfam" id="PF13598">
    <property type="entry name" value="DUF4139"/>
    <property type="match status" value="1"/>
</dbReference>
<keyword evidence="4" id="KW-1185">Reference proteome</keyword>
<dbReference type="PANTHER" id="PTHR31005">
    <property type="entry name" value="DUF4139 DOMAIN-CONTAINING PROTEIN"/>
    <property type="match status" value="1"/>
</dbReference>
<feature type="domain" description="DUF4139" evidence="1">
    <location>
        <begin position="212"/>
        <end position="529"/>
    </location>
</feature>
<dbReference type="NCBIfam" id="TIGR02231">
    <property type="entry name" value="mucoidy inhibitor MuiA family protein"/>
    <property type="match status" value="1"/>
</dbReference>
<gene>
    <name evidence="3" type="ORF">GCM10009682_56190</name>
</gene>
<dbReference type="Pfam" id="PF13600">
    <property type="entry name" value="DUF4140"/>
    <property type="match status" value="1"/>
</dbReference>
<protein>
    <submittedName>
        <fullName evidence="3">DUF4139 domain-containing protein</fullName>
    </submittedName>
</protein>
<dbReference type="Proteomes" id="UP001500218">
    <property type="component" value="Unassembled WGS sequence"/>
</dbReference>
<accession>A0ABN2MKV6</accession>
<evidence type="ECO:0000259" key="1">
    <source>
        <dbReference type="Pfam" id="PF13598"/>
    </source>
</evidence>
<feature type="domain" description="DUF4140" evidence="2">
    <location>
        <begin position="23"/>
        <end position="120"/>
    </location>
</feature>
<dbReference type="InterPro" id="IPR025554">
    <property type="entry name" value="DUF4140"/>
</dbReference>
<reference evidence="3 4" key="1">
    <citation type="journal article" date="2019" name="Int. J. Syst. Evol. Microbiol.">
        <title>The Global Catalogue of Microorganisms (GCM) 10K type strain sequencing project: providing services to taxonomists for standard genome sequencing and annotation.</title>
        <authorList>
            <consortium name="The Broad Institute Genomics Platform"/>
            <consortium name="The Broad Institute Genome Sequencing Center for Infectious Disease"/>
            <person name="Wu L."/>
            <person name="Ma J."/>
        </authorList>
    </citation>
    <scope>NUCLEOTIDE SEQUENCE [LARGE SCALE GENOMIC DNA]</scope>
    <source>
        <strain evidence="3 4">JCM 13250</strain>
    </source>
</reference>
<evidence type="ECO:0000259" key="2">
    <source>
        <dbReference type="Pfam" id="PF13600"/>
    </source>
</evidence>
<dbReference type="InterPro" id="IPR037291">
    <property type="entry name" value="DUF4139"/>
</dbReference>
<comment type="caution">
    <text evidence="3">The sequence shown here is derived from an EMBL/GenBank/DDBJ whole genome shotgun (WGS) entry which is preliminary data.</text>
</comment>
<dbReference type="InterPro" id="IPR011935">
    <property type="entry name" value="CHP02231"/>
</dbReference>
<organism evidence="3 4">
    <name type="scientific">Luedemannella flava</name>
    <dbReference type="NCBI Taxonomy" id="349316"/>
    <lineage>
        <taxon>Bacteria</taxon>
        <taxon>Bacillati</taxon>
        <taxon>Actinomycetota</taxon>
        <taxon>Actinomycetes</taxon>
        <taxon>Micromonosporales</taxon>
        <taxon>Micromonosporaceae</taxon>
        <taxon>Luedemannella</taxon>
    </lineage>
</organism>
<evidence type="ECO:0000313" key="3">
    <source>
        <dbReference type="EMBL" id="GAA1830161.1"/>
    </source>
</evidence>
<proteinExistence type="predicted"/>
<name>A0ABN2MKV6_9ACTN</name>
<dbReference type="EMBL" id="BAAALT010000261">
    <property type="protein sequence ID" value="GAA1830161.1"/>
    <property type="molecule type" value="Genomic_DNA"/>
</dbReference>
<evidence type="ECO:0000313" key="4">
    <source>
        <dbReference type="Proteomes" id="UP001500218"/>
    </source>
</evidence>